<evidence type="ECO:0000313" key="2">
    <source>
        <dbReference type="EMBL" id="MEO1767816.1"/>
    </source>
</evidence>
<comment type="caution">
    <text evidence="2">The sequence shown here is derived from an EMBL/GenBank/DDBJ whole genome shotgun (WGS) entry which is preliminary data.</text>
</comment>
<gene>
    <name evidence="2" type="ORF">V6E02_11395</name>
</gene>
<feature type="region of interest" description="Disordered" evidence="1">
    <location>
        <begin position="30"/>
        <end position="54"/>
    </location>
</feature>
<evidence type="ECO:0000313" key="3">
    <source>
        <dbReference type="Proteomes" id="UP001482231"/>
    </source>
</evidence>
<dbReference type="EMBL" id="JBAJEX010000011">
    <property type="protein sequence ID" value="MEO1767816.1"/>
    <property type="molecule type" value="Genomic_DNA"/>
</dbReference>
<proteinExistence type="predicted"/>
<keyword evidence="3" id="KW-1185">Reference proteome</keyword>
<evidence type="ECO:0000256" key="1">
    <source>
        <dbReference type="SAM" id="MobiDB-lite"/>
    </source>
</evidence>
<protein>
    <submittedName>
        <fullName evidence="2">Uncharacterized protein</fullName>
    </submittedName>
</protein>
<organism evidence="2 3">
    <name type="scientific">Thiobacter aerophilum</name>
    <dbReference type="NCBI Taxonomy" id="3121275"/>
    <lineage>
        <taxon>Bacteria</taxon>
        <taxon>Pseudomonadati</taxon>
        <taxon>Pseudomonadota</taxon>
        <taxon>Betaproteobacteria</taxon>
        <taxon>Burkholderiales</taxon>
        <taxon>Thiobacteraceae</taxon>
        <taxon>Thiobacter</taxon>
    </lineage>
</organism>
<sequence length="78" mass="8504">MSTNEAFNAIATEIHDLHDYLSALITHYSATGADDDDTPRSTWRLPDGALLTCDPPLTREEVADAEDCDPEDTQPVGD</sequence>
<accession>A0ABV0EGZ2</accession>
<name>A0ABV0EGZ2_9BURK</name>
<dbReference type="Proteomes" id="UP001482231">
    <property type="component" value="Unassembled WGS sequence"/>
</dbReference>
<dbReference type="RefSeq" id="WP_347308928.1">
    <property type="nucleotide sequence ID" value="NZ_JBAJEX010000011.1"/>
</dbReference>
<reference evidence="2 3" key="1">
    <citation type="submission" date="2024-02" db="EMBL/GenBank/DDBJ databases">
        <title>New thermophilic sulfur-oxidizing bacteria from a hot springs of the Uzon caldera (Kamchatka, Russia).</title>
        <authorList>
            <person name="Dukat A.M."/>
            <person name="Elcheninov A.G."/>
            <person name="Frolov E.N."/>
        </authorList>
    </citation>
    <scope>NUCLEOTIDE SEQUENCE [LARGE SCALE GENOMIC DNA]</scope>
    <source>
        <strain evidence="2 3">AK1</strain>
    </source>
</reference>